<dbReference type="Proteomes" id="UP000192761">
    <property type="component" value="Unassembled WGS sequence"/>
</dbReference>
<dbReference type="OrthoDB" id="9796575at2"/>
<organism evidence="3 4">
    <name type="scientific">Andreprevotia lacus DSM 23236</name>
    <dbReference type="NCBI Taxonomy" id="1121001"/>
    <lineage>
        <taxon>Bacteria</taxon>
        <taxon>Pseudomonadati</taxon>
        <taxon>Pseudomonadota</taxon>
        <taxon>Betaproteobacteria</taxon>
        <taxon>Neisseriales</taxon>
        <taxon>Chitinibacteraceae</taxon>
        <taxon>Andreprevotia</taxon>
    </lineage>
</organism>
<name>A0A1W1XEB5_9NEIS</name>
<dbReference type="HAMAP" id="MF_00460">
    <property type="entry name" value="UPF0125_RnfH"/>
    <property type="match status" value="1"/>
</dbReference>
<proteinExistence type="inferred from homology"/>
<dbReference type="RefSeq" id="WP_084089998.1">
    <property type="nucleotide sequence ID" value="NZ_FWXD01000006.1"/>
</dbReference>
<dbReference type="Pfam" id="PF03658">
    <property type="entry name" value="Ub-RnfH"/>
    <property type="match status" value="1"/>
</dbReference>
<dbReference type="SUPFAM" id="SSF54285">
    <property type="entry name" value="MoaD/ThiS"/>
    <property type="match status" value="1"/>
</dbReference>
<dbReference type="InterPro" id="IPR037021">
    <property type="entry name" value="RnfH_sf"/>
</dbReference>
<evidence type="ECO:0000256" key="1">
    <source>
        <dbReference type="ARBA" id="ARBA00010645"/>
    </source>
</evidence>
<dbReference type="AlphaFoldDB" id="A0A1W1XEB5"/>
<evidence type="ECO:0000313" key="3">
    <source>
        <dbReference type="EMBL" id="SMC22124.1"/>
    </source>
</evidence>
<gene>
    <name evidence="3" type="ORF">SAMN02745857_01332</name>
</gene>
<reference evidence="3 4" key="1">
    <citation type="submission" date="2017-04" db="EMBL/GenBank/DDBJ databases">
        <authorList>
            <person name="Afonso C.L."/>
            <person name="Miller P.J."/>
            <person name="Scott M.A."/>
            <person name="Spackman E."/>
            <person name="Goraichik I."/>
            <person name="Dimitrov K.M."/>
            <person name="Suarez D.L."/>
            <person name="Swayne D.E."/>
        </authorList>
    </citation>
    <scope>NUCLEOTIDE SEQUENCE [LARGE SCALE GENOMIC DNA]</scope>
    <source>
        <strain evidence="3 4">DSM 23236</strain>
    </source>
</reference>
<keyword evidence="4" id="KW-1185">Reference proteome</keyword>
<evidence type="ECO:0000313" key="4">
    <source>
        <dbReference type="Proteomes" id="UP000192761"/>
    </source>
</evidence>
<dbReference type="PANTHER" id="PTHR37483">
    <property type="entry name" value="UPF0125 PROTEIN RATB"/>
    <property type="match status" value="1"/>
</dbReference>
<dbReference type="PANTHER" id="PTHR37483:SF1">
    <property type="entry name" value="UPF0125 PROTEIN RATB"/>
    <property type="match status" value="1"/>
</dbReference>
<sequence>MADDQIRVEVAYATPARQWLLPLTLPAGSTAEQALQASGLFELVPALQGTALRIGIFGKACKHDATLRDGDRVEVYRPLLADPKEVRRQRVAEGRTMGAGRDEQT</sequence>
<dbReference type="Gene3D" id="3.10.20.280">
    <property type="entry name" value="RnfH-like"/>
    <property type="match status" value="1"/>
</dbReference>
<dbReference type="STRING" id="1121001.SAMN02745857_01332"/>
<dbReference type="NCBIfam" id="NF002490">
    <property type="entry name" value="PRK01777.1"/>
    <property type="match status" value="1"/>
</dbReference>
<dbReference type="EMBL" id="FWXD01000006">
    <property type="protein sequence ID" value="SMC22124.1"/>
    <property type="molecule type" value="Genomic_DNA"/>
</dbReference>
<dbReference type="InterPro" id="IPR016155">
    <property type="entry name" value="Mopterin_synth/thiamin_S_b"/>
</dbReference>
<comment type="similarity">
    <text evidence="1 2">Belongs to the UPF0125 (RnfH) family.</text>
</comment>
<evidence type="ECO:0000256" key="2">
    <source>
        <dbReference type="HAMAP-Rule" id="MF_00460"/>
    </source>
</evidence>
<accession>A0A1W1XEB5</accession>
<dbReference type="InterPro" id="IPR005346">
    <property type="entry name" value="RnfH"/>
</dbReference>
<protein>
    <recommendedName>
        <fullName evidence="2">UPF0125 protein SAMN02745857_01332</fullName>
    </recommendedName>
</protein>